<evidence type="ECO:0000313" key="3">
    <source>
        <dbReference type="EMBL" id="RGR66816.1"/>
    </source>
</evidence>
<dbReference type="PANTHER" id="PTHR45947">
    <property type="entry name" value="SULFOQUINOVOSYL TRANSFERASE SQD2"/>
    <property type="match status" value="1"/>
</dbReference>
<evidence type="ECO:0000313" key="4">
    <source>
        <dbReference type="Proteomes" id="UP000284178"/>
    </source>
</evidence>
<feature type="domain" description="Glycosyl transferase family 1" evidence="1">
    <location>
        <begin position="156"/>
        <end position="295"/>
    </location>
</feature>
<accession>A0A412FFD8</accession>
<evidence type="ECO:0000259" key="2">
    <source>
        <dbReference type="Pfam" id="PF13439"/>
    </source>
</evidence>
<feature type="domain" description="Glycosyltransferase subfamily 4-like N-terminal" evidence="2">
    <location>
        <begin position="42"/>
        <end position="140"/>
    </location>
</feature>
<dbReference type="SUPFAM" id="SSF53756">
    <property type="entry name" value="UDP-Glycosyltransferase/glycogen phosphorylase"/>
    <property type="match status" value="1"/>
</dbReference>
<dbReference type="InterPro" id="IPR001296">
    <property type="entry name" value="Glyco_trans_1"/>
</dbReference>
<protein>
    <submittedName>
        <fullName evidence="3">Glycosyltransferase</fullName>
    </submittedName>
</protein>
<evidence type="ECO:0000259" key="1">
    <source>
        <dbReference type="Pfam" id="PF00534"/>
    </source>
</evidence>
<dbReference type="Proteomes" id="UP000284178">
    <property type="component" value="Unassembled WGS sequence"/>
</dbReference>
<dbReference type="Pfam" id="PF00534">
    <property type="entry name" value="Glycos_transf_1"/>
    <property type="match status" value="1"/>
</dbReference>
<keyword evidence="3" id="KW-0808">Transferase</keyword>
<dbReference type="RefSeq" id="WP_117896379.1">
    <property type="nucleotide sequence ID" value="NZ_CABJCV010000037.1"/>
</dbReference>
<organism evidence="3 4">
    <name type="scientific">Holdemania filiformis</name>
    <dbReference type="NCBI Taxonomy" id="61171"/>
    <lineage>
        <taxon>Bacteria</taxon>
        <taxon>Bacillati</taxon>
        <taxon>Bacillota</taxon>
        <taxon>Erysipelotrichia</taxon>
        <taxon>Erysipelotrichales</taxon>
        <taxon>Erysipelotrichaceae</taxon>
        <taxon>Holdemania</taxon>
    </lineage>
</organism>
<dbReference type="AlphaFoldDB" id="A0A412FFD8"/>
<dbReference type="Pfam" id="PF13439">
    <property type="entry name" value="Glyco_transf_4"/>
    <property type="match status" value="1"/>
</dbReference>
<dbReference type="InterPro" id="IPR050194">
    <property type="entry name" value="Glycosyltransferase_grp1"/>
</dbReference>
<dbReference type="Gene3D" id="3.40.50.2000">
    <property type="entry name" value="Glycogen Phosphorylase B"/>
    <property type="match status" value="2"/>
</dbReference>
<dbReference type="EMBL" id="QRUP01000037">
    <property type="protein sequence ID" value="RGR66816.1"/>
    <property type="molecule type" value="Genomic_DNA"/>
</dbReference>
<keyword evidence="4" id="KW-1185">Reference proteome</keyword>
<dbReference type="GO" id="GO:0016757">
    <property type="term" value="F:glycosyltransferase activity"/>
    <property type="evidence" value="ECO:0007669"/>
    <property type="project" value="InterPro"/>
</dbReference>
<reference evidence="3 4" key="1">
    <citation type="submission" date="2018-08" db="EMBL/GenBank/DDBJ databases">
        <title>A genome reference for cultivated species of the human gut microbiota.</title>
        <authorList>
            <person name="Zou Y."/>
            <person name="Xue W."/>
            <person name="Luo G."/>
        </authorList>
    </citation>
    <scope>NUCLEOTIDE SEQUENCE [LARGE SCALE GENOMIC DNA]</scope>
    <source>
        <strain evidence="3 4">AF24-29</strain>
    </source>
</reference>
<proteinExistence type="predicted"/>
<comment type="caution">
    <text evidence="3">The sequence shown here is derived from an EMBL/GenBank/DDBJ whole genome shotgun (WGS) entry which is preliminary data.</text>
</comment>
<dbReference type="GeneID" id="83017168"/>
<gene>
    <name evidence="3" type="ORF">DWY25_17390</name>
</gene>
<sequence>MKVLLYFEGQNIISKSGIGQAMKHQMAALDSAGIAYTTNPDEDYDILHLNTIGPCSSALLRSARRKGKKIVVHAHSTEEDFRNSFLFSNSIAPVFKRRLIQIYSQADHLITPTPYSKKLLESYGISIPIHALSNGIDLDRFHYSEAKIRDFRTYFQLRPDEKVVISVGLFFKRKGIDDFVEVARRLPHIRFIWFGHVPLYSIPRDVRQLVIRNHPANVLFPGYISGSVLEGAYCGADAFFFPSHEETEGIVVLEALASYQQIILRDIPVYEPWLKDQVNCFKGHNVDEFTRLVEASTEHRLPDLRTAGRITAELRSIPIIGKRLREVYEQLLQE</sequence>
<name>A0A412FFD8_9FIRM</name>
<dbReference type="PANTHER" id="PTHR45947:SF3">
    <property type="entry name" value="SULFOQUINOVOSYL TRANSFERASE SQD2"/>
    <property type="match status" value="1"/>
</dbReference>
<dbReference type="InterPro" id="IPR028098">
    <property type="entry name" value="Glyco_trans_4-like_N"/>
</dbReference>